<dbReference type="PANTHER" id="PTHR22604">
    <property type="entry name" value="OXIDOREDUCTASES"/>
    <property type="match status" value="1"/>
</dbReference>
<dbReference type="AlphaFoldDB" id="A0A975NKX5"/>
<feature type="domain" description="Gfo/Idh/MocA-like oxidoreductase N-terminal" evidence="3">
    <location>
        <begin position="2"/>
        <end position="116"/>
    </location>
</feature>
<dbReference type="InterPro" id="IPR036291">
    <property type="entry name" value="NAD(P)-bd_dom_sf"/>
</dbReference>
<protein>
    <submittedName>
        <fullName evidence="5">Gfo/Idh/MocA family oxidoreductase</fullName>
    </submittedName>
</protein>
<dbReference type="SUPFAM" id="SSF51735">
    <property type="entry name" value="NAD(P)-binding Rossmann-fold domains"/>
    <property type="match status" value="1"/>
</dbReference>
<feature type="domain" description="GFO/IDH/MocA-like oxidoreductase" evidence="4">
    <location>
        <begin position="140"/>
        <end position="241"/>
    </location>
</feature>
<dbReference type="PANTHER" id="PTHR22604:SF105">
    <property type="entry name" value="TRANS-1,2-DIHYDROBENZENE-1,2-DIOL DEHYDROGENASE"/>
    <property type="match status" value="1"/>
</dbReference>
<dbReference type="Proteomes" id="UP000680805">
    <property type="component" value="Chromosome"/>
</dbReference>
<comment type="similarity">
    <text evidence="1">Belongs to the Gfo/Idh/MocA family.</text>
</comment>
<evidence type="ECO:0000256" key="1">
    <source>
        <dbReference type="ARBA" id="ARBA00010928"/>
    </source>
</evidence>
<dbReference type="Pfam" id="PF22725">
    <property type="entry name" value="GFO_IDH_MocA_C3"/>
    <property type="match status" value="1"/>
</dbReference>
<organism evidence="5 6">
    <name type="scientific">Bradyrhizobium sediminis</name>
    <dbReference type="NCBI Taxonomy" id="2840469"/>
    <lineage>
        <taxon>Bacteria</taxon>
        <taxon>Pseudomonadati</taxon>
        <taxon>Pseudomonadota</taxon>
        <taxon>Alphaproteobacteria</taxon>
        <taxon>Hyphomicrobiales</taxon>
        <taxon>Nitrobacteraceae</taxon>
        <taxon>Bradyrhizobium</taxon>
    </lineage>
</organism>
<dbReference type="Gene3D" id="3.40.50.720">
    <property type="entry name" value="NAD(P)-binding Rossmann-like Domain"/>
    <property type="match status" value="1"/>
</dbReference>
<proteinExistence type="inferred from homology"/>
<evidence type="ECO:0000313" key="5">
    <source>
        <dbReference type="EMBL" id="QWG17073.1"/>
    </source>
</evidence>
<dbReference type="InterPro" id="IPR050984">
    <property type="entry name" value="Gfo/Idh/MocA_domain"/>
</dbReference>
<dbReference type="InterPro" id="IPR000683">
    <property type="entry name" value="Gfo/Idh/MocA-like_OxRdtase_N"/>
</dbReference>
<dbReference type="GO" id="GO:0000166">
    <property type="term" value="F:nucleotide binding"/>
    <property type="evidence" value="ECO:0007669"/>
    <property type="project" value="InterPro"/>
</dbReference>
<sequence length="321" mass="35474">MRLLILGYSSIVQRRVIPAAAKLQAIDEISIASKSRPEPKEGWPKRGRFFADYDIALRESRSDIVYLSLPNALHERWALAALAAGKHVLVDKPAMTSREACERGVAEARRAKCLLAEATVFGYHPHFGALQQFIEENAPLRLVDAQFVIPPLPIADFRNHRELGGGCLLDMGPYAVALMRIFGGGPPSHLTALAGSRHPETGVDMGFSVQARLANGGIFSGHFSFEGEYQNRLLIVTGSGSVMTERVFSPPADHRIEWRRRVRNVESSLTFEHADVFMGFLEAAVNAISGGDHEPLHRDLLADAECRDRIADALEPMRQQM</sequence>
<evidence type="ECO:0000256" key="2">
    <source>
        <dbReference type="ARBA" id="ARBA00023002"/>
    </source>
</evidence>
<accession>A0A975NKX5</accession>
<dbReference type="Gene3D" id="3.30.360.10">
    <property type="entry name" value="Dihydrodipicolinate Reductase, domain 2"/>
    <property type="match status" value="1"/>
</dbReference>
<dbReference type="EMBL" id="CP076135">
    <property type="protein sequence ID" value="QWG17073.1"/>
    <property type="molecule type" value="Genomic_DNA"/>
</dbReference>
<evidence type="ECO:0000259" key="4">
    <source>
        <dbReference type="Pfam" id="PF22725"/>
    </source>
</evidence>
<evidence type="ECO:0000313" key="6">
    <source>
        <dbReference type="Proteomes" id="UP000680805"/>
    </source>
</evidence>
<reference evidence="5" key="1">
    <citation type="submission" date="2021-06" db="EMBL/GenBank/DDBJ databases">
        <title>Bradyrhizobium sp. S2-11-2 Genome sequencing.</title>
        <authorList>
            <person name="Jin L."/>
        </authorList>
    </citation>
    <scope>NUCLEOTIDE SEQUENCE</scope>
    <source>
        <strain evidence="5">S2-11-2</strain>
    </source>
</reference>
<name>A0A975NKX5_9BRAD</name>
<dbReference type="RefSeq" id="WP_215612730.1">
    <property type="nucleotide sequence ID" value="NZ_CP076135.1"/>
</dbReference>
<gene>
    <name evidence="5" type="ORF">KMZ68_19090</name>
</gene>
<evidence type="ECO:0000259" key="3">
    <source>
        <dbReference type="Pfam" id="PF01408"/>
    </source>
</evidence>
<keyword evidence="2" id="KW-0560">Oxidoreductase</keyword>
<dbReference type="KEGG" id="bsei:KMZ68_19090"/>
<dbReference type="GO" id="GO:0016491">
    <property type="term" value="F:oxidoreductase activity"/>
    <property type="evidence" value="ECO:0007669"/>
    <property type="project" value="UniProtKB-KW"/>
</dbReference>
<dbReference type="SUPFAM" id="SSF55347">
    <property type="entry name" value="Glyceraldehyde-3-phosphate dehydrogenase-like, C-terminal domain"/>
    <property type="match status" value="1"/>
</dbReference>
<dbReference type="InterPro" id="IPR055170">
    <property type="entry name" value="GFO_IDH_MocA-like_dom"/>
</dbReference>
<dbReference type="Pfam" id="PF01408">
    <property type="entry name" value="GFO_IDH_MocA"/>
    <property type="match status" value="1"/>
</dbReference>